<dbReference type="Pfam" id="PF10054">
    <property type="entry name" value="DUF2291"/>
    <property type="match status" value="1"/>
</dbReference>
<dbReference type="EMBL" id="SACY01000004">
    <property type="protein sequence ID" value="RVU24043.1"/>
    <property type="molecule type" value="Genomic_DNA"/>
</dbReference>
<gene>
    <name evidence="1" type="ORF">EOJ36_08940</name>
</gene>
<dbReference type="RefSeq" id="WP_127804535.1">
    <property type="nucleotide sequence ID" value="NZ_SACY01000004.1"/>
</dbReference>
<dbReference type="AlphaFoldDB" id="A0A437PP15"/>
<comment type="caution">
    <text evidence="1">The sequence shown here is derived from an EMBL/GenBank/DDBJ whole genome shotgun (WGS) entry which is preliminary data.</text>
</comment>
<name>A0A437PP15_9BACT</name>
<evidence type="ECO:0000313" key="2">
    <source>
        <dbReference type="Proteomes" id="UP000282832"/>
    </source>
</evidence>
<dbReference type="Proteomes" id="UP000282832">
    <property type="component" value="Unassembled WGS sequence"/>
</dbReference>
<organism evidence="1 2">
    <name type="scientific">Sandaracinomonas limnophila</name>
    <dbReference type="NCBI Taxonomy" id="1862386"/>
    <lineage>
        <taxon>Bacteria</taxon>
        <taxon>Pseudomonadati</taxon>
        <taxon>Bacteroidota</taxon>
        <taxon>Cytophagia</taxon>
        <taxon>Cytophagales</taxon>
        <taxon>Flectobacillaceae</taxon>
        <taxon>Sandaracinomonas</taxon>
    </lineage>
</organism>
<dbReference type="OrthoDB" id="1425705at2"/>
<proteinExistence type="predicted"/>
<dbReference type="InterPro" id="IPR014582">
    <property type="entry name" value="UCP033535_lipo"/>
</dbReference>
<sequence>MLRKILISVIAIVLVTQSVRFEKLSEHVKTAAGNADYANFTEKVKNIIQKGVLENSLLTEESQLIKQLNNNLTNAKKELGNRLGIGESAYFLVKGKSTIASINENEIQLANGSVIDTQFIFGNEIRDASRMVKLEDFKSQKDLNALTEALNKHVREVIIPQEIKGLKVGDNISYIGACEVAPTDIPVKALTIYPVEIKH</sequence>
<dbReference type="SUPFAM" id="SSF141318">
    <property type="entry name" value="TM0957-like"/>
    <property type="match status" value="1"/>
</dbReference>
<dbReference type="Gene3D" id="2.40.50.420">
    <property type="entry name" value="Envelope glycoprotein gp160, DUF2291, alpha/beta domain"/>
    <property type="match status" value="1"/>
</dbReference>
<dbReference type="Gene3D" id="1.10.10.1260">
    <property type="entry name" value="Envelope glycoprotein gp160, DUF2291, helical domain"/>
    <property type="match status" value="1"/>
</dbReference>
<protein>
    <submittedName>
        <fullName evidence="1">DUF2291 family protein</fullName>
    </submittedName>
</protein>
<evidence type="ECO:0000313" key="1">
    <source>
        <dbReference type="EMBL" id="RVU24043.1"/>
    </source>
</evidence>
<keyword evidence="2" id="KW-1185">Reference proteome</keyword>
<accession>A0A437PP15</accession>
<reference evidence="1 2" key="1">
    <citation type="submission" date="2019-01" db="EMBL/GenBank/DDBJ databases">
        <authorList>
            <person name="Chen W.-M."/>
        </authorList>
    </citation>
    <scope>NUCLEOTIDE SEQUENCE [LARGE SCALE GENOMIC DNA]</scope>
    <source>
        <strain evidence="1 2">FSY-15</strain>
    </source>
</reference>
<dbReference type="InterPro" id="IPR036215">
    <property type="entry name" value="TM0957-like_sf"/>
</dbReference>